<accession>A0A346A1M4</accession>
<keyword evidence="4" id="KW-0560">Oxidoreductase</keyword>
<reference evidence="7 8" key="1">
    <citation type="submission" date="2018-07" db="EMBL/GenBank/DDBJ databases">
        <authorList>
            <person name="Quirk P.G."/>
            <person name="Krulwich T.A."/>
        </authorList>
    </citation>
    <scope>NUCLEOTIDE SEQUENCE [LARGE SCALE GENOMIC DNA]</scope>
    <source>
        <strain evidence="7 8">CC-BB4</strain>
    </source>
</reference>
<dbReference type="GO" id="GO:0005737">
    <property type="term" value="C:cytoplasm"/>
    <property type="evidence" value="ECO:0007669"/>
    <property type="project" value="TreeGrafter"/>
</dbReference>
<dbReference type="PANTHER" id="PTHR30468">
    <property type="entry name" value="ALPHA-KETOGLUTARATE-DEPENDENT SULFONATE DIOXYGENASE"/>
    <property type="match status" value="1"/>
</dbReference>
<dbReference type="PANTHER" id="PTHR30468:SF1">
    <property type="entry name" value="ALPHA-KETOGLUTARATE-DEPENDENT SULFONATE DIOXYGENASE"/>
    <property type="match status" value="1"/>
</dbReference>
<keyword evidence="3 7" id="KW-0223">Dioxygenase</keyword>
<evidence type="ECO:0000313" key="8">
    <source>
        <dbReference type="Proteomes" id="UP000254889"/>
    </source>
</evidence>
<comment type="similarity">
    <text evidence="1">Belongs to the TfdA dioxygenase family.</text>
</comment>
<dbReference type="InterPro" id="IPR042098">
    <property type="entry name" value="TauD-like_sf"/>
</dbReference>
<keyword evidence="5" id="KW-0408">Iron</keyword>
<evidence type="ECO:0000256" key="4">
    <source>
        <dbReference type="ARBA" id="ARBA00023002"/>
    </source>
</evidence>
<sequence>MAYETITVTPVSPHIGAEIGNIDLTKALPNKQVEELHQAFIEYQVIFFRDQKITFDDQIRLARHFGPLGTHVGGTTISKTTDNPLVRKFHYDETSKQISGENFHSDQSCAEIPPLGSMLYNHIVPPNGGGDTMFASMYAAYDALSPRMKTFLEGLTATHDGKRVFGPNTPSNVHPVIIRHPVSKKKVIFVNTDFTAKINELPRLEGERVLQFLIDHCNKPEWTCRFRWTPHSIAFWDNRCTHHKAIWDYWPNVRSGFRVQIEGTERPVAA</sequence>
<evidence type="ECO:0000256" key="5">
    <source>
        <dbReference type="ARBA" id="ARBA00023004"/>
    </source>
</evidence>
<dbReference type="Proteomes" id="UP000254889">
    <property type="component" value="Chromosome"/>
</dbReference>
<proteinExistence type="inferred from homology"/>
<dbReference type="GO" id="GO:0006790">
    <property type="term" value="P:sulfur compound metabolic process"/>
    <property type="evidence" value="ECO:0007669"/>
    <property type="project" value="TreeGrafter"/>
</dbReference>
<dbReference type="KEGG" id="ptaw:DW352_22660"/>
<dbReference type="SUPFAM" id="SSF51197">
    <property type="entry name" value="Clavaminate synthase-like"/>
    <property type="match status" value="1"/>
</dbReference>
<dbReference type="InterPro" id="IPR003819">
    <property type="entry name" value="TauD/TfdA-like"/>
</dbReference>
<dbReference type="GO" id="GO:0000908">
    <property type="term" value="F:taurine dioxygenase activity"/>
    <property type="evidence" value="ECO:0007669"/>
    <property type="project" value="TreeGrafter"/>
</dbReference>
<dbReference type="InterPro" id="IPR051323">
    <property type="entry name" value="AtsK-like"/>
</dbReference>
<dbReference type="EMBL" id="CP031417">
    <property type="protein sequence ID" value="AXK83071.1"/>
    <property type="molecule type" value="Genomic_DNA"/>
</dbReference>
<protein>
    <submittedName>
        <fullName evidence="7">Taurine dioxygenase</fullName>
    </submittedName>
</protein>
<dbReference type="GO" id="GO:0046872">
    <property type="term" value="F:metal ion binding"/>
    <property type="evidence" value="ECO:0007669"/>
    <property type="project" value="UniProtKB-KW"/>
</dbReference>
<dbReference type="RefSeq" id="WP_115693450.1">
    <property type="nucleotide sequence ID" value="NZ_CP031417.1"/>
</dbReference>
<evidence type="ECO:0000256" key="1">
    <source>
        <dbReference type="ARBA" id="ARBA00005896"/>
    </source>
</evidence>
<evidence type="ECO:0000313" key="7">
    <source>
        <dbReference type="EMBL" id="AXK83071.1"/>
    </source>
</evidence>
<evidence type="ECO:0000259" key="6">
    <source>
        <dbReference type="Pfam" id="PF02668"/>
    </source>
</evidence>
<evidence type="ECO:0000256" key="2">
    <source>
        <dbReference type="ARBA" id="ARBA00022723"/>
    </source>
</evidence>
<gene>
    <name evidence="7" type="ORF">DW352_22660</name>
</gene>
<keyword evidence="2" id="KW-0479">Metal-binding</keyword>
<dbReference type="Gene3D" id="3.60.130.10">
    <property type="entry name" value="Clavaminate synthase-like"/>
    <property type="match status" value="1"/>
</dbReference>
<name>A0A346A1M4_9HYPH</name>
<feature type="domain" description="TauD/TfdA-like" evidence="6">
    <location>
        <begin position="8"/>
        <end position="258"/>
    </location>
</feature>
<keyword evidence="8" id="KW-1185">Reference proteome</keyword>
<dbReference type="AlphaFoldDB" id="A0A346A1M4"/>
<evidence type="ECO:0000256" key="3">
    <source>
        <dbReference type="ARBA" id="ARBA00022964"/>
    </source>
</evidence>
<dbReference type="OrthoDB" id="7209371at2"/>
<organism evidence="7 8">
    <name type="scientific">Pseudolabrys taiwanensis</name>
    <dbReference type="NCBI Taxonomy" id="331696"/>
    <lineage>
        <taxon>Bacteria</taxon>
        <taxon>Pseudomonadati</taxon>
        <taxon>Pseudomonadota</taxon>
        <taxon>Alphaproteobacteria</taxon>
        <taxon>Hyphomicrobiales</taxon>
        <taxon>Xanthobacteraceae</taxon>
        <taxon>Pseudolabrys</taxon>
    </lineage>
</organism>
<dbReference type="Pfam" id="PF02668">
    <property type="entry name" value="TauD"/>
    <property type="match status" value="1"/>
</dbReference>